<name>A0A8D8Y175_9HEMI</name>
<reference evidence="2" key="1">
    <citation type="submission" date="2021-05" db="EMBL/GenBank/DDBJ databases">
        <authorList>
            <person name="Alioto T."/>
            <person name="Alioto T."/>
            <person name="Gomez Garrido J."/>
        </authorList>
    </citation>
    <scope>NUCLEOTIDE SEQUENCE</scope>
</reference>
<proteinExistence type="predicted"/>
<feature type="region of interest" description="Disordered" evidence="1">
    <location>
        <begin position="70"/>
        <end position="124"/>
    </location>
</feature>
<accession>A0A8D8Y175</accession>
<feature type="region of interest" description="Disordered" evidence="1">
    <location>
        <begin position="1"/>
        <end position="53"/>
    </location>
</feature>
<evidence type="ECO:0000256" key="1">
    <source>
        <dbReference type="SAM" id="MobiDB-lite"/>
    </source>
</evidence>
<evidence type="ECO:0000313" key="2">
    <source>
        <dbReference type="EMBL" id="CAG6716942.1"/>
    </source>
</evidence>
<dbReference type="AlphaFoldDB" id="A0A8D8Y175"/>
<protein>
    <submittedName>
        <fullName evidence="2">Uncharacterized protein</fullName>
    </submittedName>
</protein>
<dbReference type="EMBL" id="HBUF01355192">
    <property type="protein sequence ID" value="CAG6716942.1"/>
    <property type="molecule type" value="Transcribed_RNA"/>
</dbReference>
<organism evidence="2">
    <name type="scientific">Cacopsylla melanoneura</name>
    <dbReference type="NCBI Taxonomy" id="428564"/>
    <lineage>
        <taxon>Eukaryota</taxon>
        <taxon>Metazoa</taxon>
        <taxon>Ecdysozoa</taxon>
        <taxon>Arthropoda</taxon>
        <taxon>Hexapoda</taxon>
        <taxon>Insecta</taxon>
        <taxon>Pterygota</taxon>
        <taxon>Neoptera</taxon>
        <taxon>Paraneoptera</taxon>
        <taxon>Hemiptera</taxon>
        <taxon>Sternorrhyncha</taxon>
        <taxon>Psylloidea</taxon>
        <taxon>Psyllidae</taxon>
        <taxon>Psyllinae</taxon>
        <taxon>Cacopsylla</taxon>
    </lineage>
</organism>
<sequence length="204" mass="21969">MDSLKKISSMHIERLKREEDEEQWISGEELNTEGESDEEGGVDGKCGKFKLNKRKDRTLNHRCHLQIKSKMAASCGHNSPSKTSSPPSPPPALMPPSVSITQDPGSASAEPEPPINISWKPKRGSIKLPNIDLDALGKLGSPVTLSNESTKNSVLNSNLATTSECSELATSTEPINVATNTISDTTNTNTEIVDQGFTSSKLPD</sequence>
<feature type="compositionally biased region" description="Acidic residues" evidence="1">
    <location>
        <begin position="30"/>
        <end position="41"/>
    </location>
</feature>